<dbReference type="Proteomes" id="UP001149079">
    <property type="component" value="Unassembled WGS sequence"/>
</dbReference>
<comment type="caution">
    <text evidence="5">The sequence shown here is derived from an EMBL/GenBank/DDBJ whole genome shotgun (WGS) entry which is preliminary data.</text>
</comment>
<evidence type="ECO:0000256" key="1">
    <source>
        <dbReference type="ARBA" id="ARBA00008056"/>
    </source>
</evidence>
<dbReference type="SUPFAM" id="SSF51197">
    <property type="entry name" value="Clavaminate synthase-like"/>
    <property type="match status" value="1"/>
</dbReference>
<reference evidence="5" key="1">
    <citation type="submission" date="2022-11" db="EMBL/GenBank/DDBJ databases">
        <authorList>
            <person name="Petersen C."/>
        </authorList>
    </citation>
    <scope>NUCLEOTIDE SEQUENCE</scope>
    <source>
        <strain evidence="5">IBT 22155</strain>
    </source>
</reference>
<dbReference type="GO" id="GO:0044283">
    <property type="term" value="P:small molecule biosynthetic process"/>
    <property type="evidence" value="ECO:0007669"/>
    <property type="project" value="UniProtKB-ARBA"/>
</dbReference>
<feature type="region of interest" description="Disordered" evidence="3">
    <location>
        <begin position="1"/>
        <end position="33"/>
    </location>
</feature>
<dbReference type="AlphaFoldDB" id="A0A9W9L8K7"/>
<evidence type="ECO:0000256" key="3">
    <source>
        <dbReference type="SAM" id="MobiDB-lite"/>
    </source>
</evidence>
<dbReference type="EMBL" id="JAPQKL010000002">
    <property type="protein sequence ID" value="KAJ5142953.1"/>
    <property type="molecule type" value="Genomic_DNA"/>
</dbReference>
<keyword evidence="2" id="KW-0408">Iron</keyword>
<dbReference type="InterPro" id="IPR044861">
    <property type="entry name" value="IPNS-like_FE2OG_OXY"/>
</dbReference>
<dbReference type="InterPro" id="IPR027443">
    <property type="entry name" value="IPNS-like_sf"/>
</dbReference>
<dbReference type="GO" id="GO:0046872">
    <property type="term" value="F:metal ion binding"/>
    <property type="evidence" value="ECO:0007669"/>
    <property type="project" value="UniProtKB-KW"/>
</dbReference>
<dbReference type="PANTHER" id="PTHR47990">
    <property type="entry name" value="2-OXOGLUTARATE (2OG) AND FE(II)-DEPENDENT OXYGENASE SUPERFAMILY PROTEIN-RELATED"/>
    <property type="match status" value="1"/>
</dbReference>
<name>A0A9W9L8K7_9EURO</name>
<evidence type="ECO:0000259" key="4">
    <source>
        <dbReference type="PROSITE" id="PS51471"/>
    </source>
</evidence>
<organism evidence="5 6">
    <name type="scientific">Penicillium bovifimosum</name>
    <dbReference type="NCBI Taxonomy" id="126998"/>
    <lineage>
        <taxon>Eukaryota</taxon>
        <taxon>Fungi</taxon>
        <taxon>Dikarya</taxon>
        <taxon>Ascomycota</taxon>
        <taxon>Pezizomycotina</taxon>
        <taxon>Eurotiomycetes</taxon>
        <taxon>Eurotiomycetidae</taxon>
        <taxon>Eurotiales</taxon>
        <taxon>Aspergillaceae</taxon>
        <taxon>Penicillium</taxon>
    </lineage>
</organism>
<dbReference type="PRINTS" id="PR00682">
    <property type="entry name" value="IPNSYNTHASE"/>
</dbReference>
<dbReference type="InterPro" id="IPR050231">
    <property type="entry name" value="Iron_ascorbate_oxido_reductase"/>
</dbReference>
<dbReference type="PROSITE" id="PS51471">
    <property type="entry name" value="FE2OG_OXY"/>
    <property type="match status" value="1"/>
</dbReference>
<protein>
    <recommendedName>
        <fullName evidence="4">Fe2OG dioxygenase domain-containing protein</fullName>
    </recommendedName>
</protein>
<keyword evidence="2" id="KW-0560">Oxidoreductase</keyword>
<evidence type="ECO:0000256" key="2">
    <source>
        <dbReference type="RuleBase" id="RU003682"/>
    </source>
</evidence>
<dbReference type="Pfam" id="PF14226">
    <property type="entry name" value="DIOX_N"/>
    <property type="match status" value="1"/>
</dbReference>
<dbReference type="InterPro" id="IPR026992">
    <property type="entry name" value="DIOX_N"/>
</dbReference>
<comment type="similarity">
    <text evidence="1 2">Belongs to the iron/ascorbate-dependent oxidoreductase family.</text>
</comment>
<dbReference type="Pfam" id="PF03171">
    <property type="entry name" value="2OG-FeII_Oxy"/>
    <property type="match status" value="1"/>
</dbReference>
<dbReference type="RefSeq" id="XP_056524597.1">
    <property type="nucleotide sequence ID" value="XM_056662484.1"/>
</dbReference>
<keyword evidence="2" id="KW-0479">Metal-binding</keyword>
<dbReference type="Gene3D" id="2.60.120.330">
    <property type="entry name" value="B-lactam Antibiotic, Isopenicillin N Synthase, Chain"/>
    <property type="match status" value="1"/>
</dbReference>
<evidence type="ECO:0000313" key="6">
    <source>
        <dbReference type="Proteomes" id="UP001149079"/>
    </source>
</evidence>
<sequence>KSTQNHHNGQHRHPPPNQHPNSGHKSLARRKCPQAAKDAVVTAMRDACTTFGFFYLVGHGIPEEDRQSVLECTRRYFALPTEAKMDTWIGKAMGRSFRGYEPPALQVHQEGLLPDTKEGFIIGRETPADAPEAGTFHTGPNQWPKGLSDEEFRIPIMKYHAKMIDMVKVIVKILARGLPAEWNCPPDVFDELTVNPSAPLRLLHYAPQAEKRENQFGVGEHTDFGNVSVLLQEEGTEGLEVLYPPTQTWVPVPVKANSYVINMGDMMQKWTVGYYRSALHRVVNSSTKARYSAPFFMNGNLDLECHALDGSGEVTVIGEHIRRRLMETIGGEAGKKLAS</sequence>
<proteinExistence type="inferred from homology"/>
<evidence type="ECO:0000313" key="5">
    <source>
        <dbReference type="EMBL" id="KAJ5142953.1"/>
    </source>
</evidence>
<feature type="non-terminal residue" evidence="5">
    <location>
        <position position="339"/>
    </location>
</feature>
<dbReference type="GeneID" id="81401654"/>
<dbReference type="InterPro" id="IPR005123">
    <property type="entry name" value="Oxoglu/Fe-dep_dioxygenase_dom"/>
</dbReference>
<feature type="domain" description="Fe2OG dioxygenase" evidence="4">
    <location>
        <begin position="196"/>
        <end position="299"/>
    </location>
</feature>
<gene>
    <name evidence="5" type="ORF">N7515_001740</name>
</gene>
<dbReference type="OrthoDB" id="288590at2759"/>
<dbReference type="GO" id="GO:0016491">
    <property type="term" value="F:oxidoreductase activity"/>
    <property type="evidence" value="ECO:0007669"/>
    <property type="project" value="UniProtKB-KW"/>
</dbReference>
<keyword evidence="6" id="KW-1185">Reference proteome</keyword>
<reference evidence="5" key="2">
    <citation type="journal article" date="2023" name="IMA Fungus">
        <title>Comparative genomic study of the Penicillium genus elucidates a diverse pangenome and 15 lateral gene transfer events.</title>
        <authorList>
            <person name="Petersen C."/>
            <person name="Sorensen T."/>
            <person name="Nielsen M.R."/>
            <person name="Sondergaard T.E."/>
            <person name="Sorensen J.L."/>
            <person name="Fitzpatrick D.A."/>
            <person name="Frisvad J.C."/>
            <person name="Nielsen K.L."/>
        </authorList>
    </citation>
    <scope>NUCLEOTIDE SEQUENCE</scope>
    <source>
        <strain evidence="5">IBT 22155</strain>
    </source>
</reference>
<accession>A0A9W9L8K7</accession>